<name>A0AA40AS10_9PEZI</name>
<accession>A0AA40AS10</accession>
<organism evidence="2 3">
    <name type="scientific">Lasiosphaeris hirsuta</name>
    <dbReference type="NCBI Taxonomy" id="260670"/>
    <lineage>
        <taxon>Eukaryota</taxon>
        <taxon>Fungi</taxon>
        <taxon>Dikarya</taxon>
        <taxon>Ascomycota</taxon>
        <taxon>Pezizomycotina</taxon>
        <taxon>Sordariomycetes</taxon>
        <taxon>Sordariomycetidae</taxon>
        <taxon>Sordariales</taxon>
        <taxon>Lasiosphaeriaceae</taxon>
        <taxon>Lasiosphaeris</taxon>
    </lineage>
</organism>
<feature type="compositionally biased region" description="Acidic residues" evidence="1">
    <location>
        <begin position="279"/>
        <end position="288"/>
    </location>
</feature>
<feature type="region of interest" description="Disordered" evidence="1">
    <location>
        <begin position="278"/>
        <end position="299"/>
    </location>
</feature>
<reference evidence="2" key="1">
    <citation type="submission" date="2023-06" db="EMBL/GenBank/DDBJ databases">
        <title>Genome-scale phylogeny and comparative genomics of the fungal order Sordariales.</title>
        <authorList>
            <consortium name="Lawrence Berkeley National Laboratory"/>
            <person name="Hensen N."/>
            <person name="Bonometti L."/>
            <person name="Westerberg I."/>
            <person name="Brannstrom I.O."/>
            <person name="Guillou S."/>
            <person name="Cros-Aarteil S."/>
            <person name="Calhoun S."/>
            <person name="Haridas S."/>
            <person name="Kuo A."/>
            <person name="Mondo S."/>
            <person name="Pangilinan J."/>
            <person name="Riley R."/>
            <person name="Labutti K."/>
            <person name="Andreopoulos B."/>
            <person name="Lipzen A."/>
            <person name="Chen C."/>
            <person name="Yanf M."/>
            <person name="Daum C."/>
            <person name="Ng V."/>
            <person name="Clum A."/>
            <person name="Steindorff A."/>
            <person name="Ohm R."/>
            <person name="Martin F."/>
            <person name="Silar P."/>
            <person name="Natvig D."/>
            <person name="Lalanne C."/>
            <person name="Gautier V."/>
            <person name="Ament-Velasquez S.L."/>
            <person name="Kruys A."/>
            <person name="Hutchinson M.I."/>
            <person name="Powell A.J."/>
            <person name="Barry K."/>
            <person name="Miller A.N."/>
            <person name="Grigoriev I.V."/>
            <person name="Debuchy R."/>
            <person name="Gladieux P."/>
            <person name="Thoren M.H."/>
            <person name="Johannesson H."/>
        </authorList>
    </citation>
    <scope>NUCLEOTIDE SEQUENCE</scope>
    <source>
        <strain evidence="2">SMH4607-1</strain>
    </source>
</reference>
<dbReference type="AlphaFoldDB" id="A0AA40AS10"/>
<dbReference type="Proteomes" id="UP001172102">
    <property type="component" value="Unassembled WGS sequence"/>
</dbReference>
<evidence type="ECO:0000313" key="3">
    <source>
        <dbReference type="Proteomes" id="UP001172102"/>
    </source>
</evidence>
<proteinExistence type="predicted"/>
<gene>
    <name evidence="2" type="ORF">B0H67DRAFT_682768</name>
</gene>
<keyword evidence="3" id="KW-1185">Reference proteome</keyword>
<dbReference type="EMBL" id="JAUKUA010000003">
    <property type="protein sequence ID" value="KAK0720943.1"/>
    <property type="molecule type" value="Genomic_DNA"/>
</dbReference>
<comment type="caution">
    <text evidence="2">The sequence shown here is derived from an EMBL/GenBank/DDBJ whole genome shotgun (WGS) entry which is preliminary data.</text>
</comment>
<feature type="region of interest" description="Disordered" evidence="1">
    <location>
        <begin position="44"/>
        <end position="115"/>
    </location>
</feature>
<sequence>MDGLGFTQANNVPCVKWPDPQVFRQFIRVNPYVLCPQEHIDAHPCHQHKPNPTPPPMNPNARHRPRGPPSPPPEPRPRRGAQQPPNLRPAGPQSVPENARPSAAGPSYSFAAYDPPRPEQQVRHPYYYHQAYTTHVATSYHQPLLPPPRSQFCHAYSQYCHTYSQYWGYQQTRYYGWSLVASPPAAPPAASHHWTRKYQTMVQEIHEEIALLYQHLNTVKVLSVEVSHVATGLKAQCQELEQQLRSEAVDNGLAHDYDHLMALISHFQHQLADLKADIDAESEADAESQSDAGSEFRWGNEAVQAVSPVLRPLGVSVEDATDQLEPRTRY</sequence>
<evidence type="ECO:0000313" key="2">
    <source>
        <dbReference type="EMBL" id="KAK0720943.1"/>
    </source>
</evidence>
<evidence type="ECO:0000256" key="1">
    <source>
        <dbReference type="SAM" id="MobiDB-lite"/>
    </source>
</evidence>
<protein>
    <submittedName>
        <fullName evidence="2">Uncharacterized protein</fullName>
    </submittedName>
</protein>